<evidence type="ECO:0000313" key="2">
    <source>
        <dbReference type="EMBL" id="KAB1478095.1"/>
    </source>
</evidence>
<dbReference type="AlphaFoldDB" id="A0A833CBW1"/>
<accession>A0A833CBW1</accession>
<dbReference type="Proteomes" id="UP000434554">
    <property type="component" value="Unassembled WGS sequence"/>
</dbReference>
<gene>
    <name evidence="2" type="ORF">F8R14_06285</name>
</gene>
<sequence>MSKKRRASNRKEWYNLNVRDCLYKDFESRDIMKKWFTVFCMALLVFVISGCGSDNALDSYSFGHKVIKSGNSEITVALPYDIGVQPNTTKNALGYPVTTYLGADKNFLVSIEAISPKAGQSLPTAVAYGAETRSFYEKNFGDKLTWSDEMKTVDGVTAFTSSATLIANQIQIRFFQYTFADKGVLWNITYQYPVDSTMGAQISDLVVGKIQITKKEG</sequence>
<comment type="caution">
    <text evidence="2">The sequence shown here is derived from an EMBL/GenBank/DDBJ whole genome shotgun (WGS) entry which is preliminary data.</text>
</comment>
<keyword evidence="1" id="KW-0812">Transmembrane</keyword>
<proteinExistence type="predicted"/>
<feature type="transmembrane region" description="Helical" evidence="1">
    <location>
        <begin position="35"/>
        <end position="57"/>
    </location>
</feature>
<protein>
    <submittedName>
        <fullName evidence="2">Uncharacterized protein</fullName>
    </submittedName>
</protein>
<evidence type="ECO:0000313" key="3">
    <source>
        <dbReference type="Proteomes" id="UP000434554"/>
    </source>
</evidence>
<evidence type="ECO:0000256" key="1">
    <source>
        <dbReference type="SAM" id="Phobius"/>
    </source>
</evidence>
<reference evidence="2 3" key="1">
    <citation type="submission" date="2019-09" db="EMBL/GenBank/DDBJ databases">
        <title>Draft genome sequence of 3 type strains from the CCUG.</title>
        <authorList>
            <person name="Pineiro-Iglesias B."/>
            <person name="Tunovic T."/>
            <person name="Unosson C."/>
            <person name="Inganas E."/>
            <person name="Ohlen M."/>
            <person name="Cardew S."/>
            <person name="Jensie-Markopoulos S."/>
            <person name="Salva-Serra F."/>
            <person name="Jaen-Luchoro D."/>
            <person name="Karlsson R."/>
            <person name="Svensson-Stadler L."/>
            <person name="Chun J."/>
            <person name="Moore E."/>
        </authorList>
    </citation>
    <scope>NUCLEOTIDE SEQUENCE [LARGE SCALE GENOMIC DNA]</scope>
    <source>
        <strain evidence="2 3">CCUG 65427</strain>
    </source>
</reference>
<keyword evidence="1" id="KW-1133">Transmembrane helix</keyword>
<name>A0A833CBW1_9FIRM</name>
<keyword evidence="1" id="KW-0472">Membrane</keyword>
<dbReference type="RefSeq" id="WP_192496420.1">
    <property type="nucleotide sequence ID" value="NZ_CAUENZ010000004.1"/>
</dbReference>
<dbReference type="EMBL" id="WBKH01000006">
    <property type="protein sequence ID" value="KAB1478095.1"/>
    <property type="molecule type" value="Genomic_DNA"/>
</dbReference>
<organism evidence="2 3">
    <name type="scientific">Veillonella seminalis</name>
    <dbReference type="NCBI Taxonomy" id="1502943"/>
    <lineage>
        <taxon>Bacteria</taxon>
        <taxon>Bacillati</taxon>
        <taxon>Bacillota</taxon>
        <taxon>Negativicutes</taxon>
        <taxon>Veillonellales</taxon>
        <taxon>Veillonellaceae</taxon>
        <taxon>Veillonella</taxon>
    </lineage>
</organism>